<reference evidence="2" key="1">
    <citation type="submission" date="2022-11" db="UniProtKB">
        <authorList>
            <consortium name="WormBaseParasite"/>
        </authorList>
    </citation>
    <scope>IDENTIFICATION</scope>
</reference>
<evidence type="ECO:0000313" key="2">
    <source>
        <dbReference type="WBParaSite" id="ES5_v2.g4853.t1"/>
    </source>
</evidence>
<dbReference type="Proteomes" id="UP000887579">
    <property type="component" value="Unplaced"/>
</dbReference>
<name>A0AC34GNJ4_9BILA</name>
<accession>A0AC34GNJ4</accession>
<sequence length="840" mass="97197">MQVNFDYGGDPIGGHINTYLLEKSRVVRQQGGERNFHIFYQLLKGLDNAKIQEYKLQKDFSKNFYLNQGKSSNISGIDDAKDFKEVQQAFKSITTFSAKDVESLWKIIAAIIHLGNIEFYETEKESSEVANKQELQIAAQLFDVTPAQLKNALSKQIVAARGDIVSREHNVEGSNYTRDALAKAVYERLFSWVVQRINASITPTHGGKGNVIGVLDIYGFEIFGTNSFEQLCINYCNEKLQQLFIELVLKQEQEEYEREGIQWKKIEYFNNKIICDLVESPKIGIISILDEVGFNVGKITDAIFLGEMDKVLSRHKHYTSRGLNHKDKTMDFENHFRITHYAGNVTYSVNGFLDKNKDTLFQDLKRLMYGSQNRLLSKMFPDGERDVTLVNKRPPTAGALFKASMNDLVKQLASKDPLYVRCIKPNENKSSAEFDLERVEHQVRYLGLLENVRVRRAGFAYRVSYERFLQRYKLLSKNTWPNPRYGSPRDNTMLILKELGLANDCEQGRTKIFIKSPQTVFTLEQLRSERMSYVIIFLQKMVRAVQARQYYKQLKAVYAIINRYRRYKLRSYIIEVVNTFRNVRQMPDYGKRLTWPRPPAVLHGFMERLKRMHELWRAKVILSKMPLHLKEAFPQKIAAYEALHGKRNEWGYTRFWRGDYLALDSENNPPSAVIIYRDALETLKQQHQFSKVLFSSFIHKYNRFNKSTVRVLLITDQFIAKLDAKKFKIMKEPAHLTSISGISVSNDSNGLIVFHIGKNDFVGCLENPKKEDRIGELVGVLSSHLHERFHKNLVVAVGKSLQCTLGSKQRCLHISPSEMNQNITFKHKGNDIEVFYPLTA</sequence>
<protein>
    <submittedName>
        <fullName evidence="2">Uncharacterized protein</fullName>
    </submittedName>
</protein>
<organism evidence="1 2">
    <name type="scientific">Panagrolaimus sp. ES5</name>
    <dbReference type="NCBI Taxonomy" id="591445"/>
    <lineage>
        <taxon>Eukaryota</taxon>
        <taxon>Metazoa</taxon>
        <taxon>Ecdysozoa</taxon>
        <taxon>Nematoda</taxon>
        <taxon>Chromadorea</taxon>
        <taxon>Rhabditida</taxon>
        <taxon>Tylenchina</taxon>
        <taxon>Panagrolaimomorpha</taxon>
        <taxon>Panagrolaimoidea</taxon>
        <taxon>Panagrolaimidae</taxon>
        <taxon>Panagrolaimus</taxon>
    </lineage>
</organism>
<proteinExistence type="predicted"/>
<evidence type="ECO:0000313" key="1">
    <source>
        <dbReference type="Proteomes" id="UP000887579"/>
    </source>
</evidence>
<dbReference type="WBParaSite" id="ES5_v2.g4853.t1">
    <property type="protein sequence ID" value="ES5_v2.g4853.t1"/>
    <property type="gene ID" value="ES5_v2.g4853"/>
</dbReference>